<organism evidence="2 3">
    <name type="scientific">Labilibaculum manganireducens</name>
    <dbReference type="NCBI Taxonomy" id="1940525"/>
    <lineage>
        <taxon>Bacteria</taxon>
        <taxon>Pseudomonadati</taxon>
        <taxon>Bacteroidota</taxon>
        <taxon>Bacteroidia</taxon>
        <taxon>Marinilabiliales</taxon>
        <taxon>Marinifilaceae</taxon>
        <taxon>Labilibaculum</taxon>
    </lineage>
</organism>
<dbReference type="GO" id="GO:0015627">
    <property type="term" value="C:type II protein secretion system complex"/>
    <property type="evidence" value="ECO:0007669"/>
    <property type="project" value="TreeGrafter"/>
</dbReference>
<keyword evidence="3" id="KW-1185">Reference proteome</keyword>
<dbReference type="SUPFAM" id="SSF47781">
    <property type="entry name" value="RuvA domain 2-like"/>
    <property type="match status" value="4"/>
</dbReference>
<gene>
    <name evidence="2" type="ORF">BZG01_05190</name>
</gene>
<evidence type="ECO:0000313" key="3">
    <source>
        <dbReference type="Proteomes" id="UP000233618"/>
    </source>
</evidence>
<evidence type="ECO:0000256" key="1">
    <source>
        <dbReference type="SAM" id="Phobius"/>
    </source>
</evidence>
<dbReference type="AlphaFoldDB" id="A0A2N3ICV4"/>
<evidence type="ECO:0008006" key="4">
    <source>
        <dbReference type="Google" id="ProtNLM"/>
    </source>
</evidence>
<dbReference type="Proteomes" id="UP000233618">
    <property type="component" value="Unassembled WGS sequence"/>
</dbReference>
<dbReference type="InterPro" id="IPR051675">
    <property type="entry name" value="Endo/Exo/Phosphatase_dom_1"/>
</dbReference>
<keyword evidence="1" id="KW-1133">Transmembrane helix</keyword>
<accession>A0A2N3ICV4</accession>
<name>A0A2N3ICV4_9BACT</name>
<dbReference type="EMBL" id="MVDE01000005">
    <property type="protein sequence ID" value="PKQ68146.1"/>
    <property type="molecule type" value="Genomic_DNA"/>
</dbReference>
<keyword evidence="1" id="KW-0472">Membrane</keyword>
<dbReference type="Gene3D" id="1.10.150.280">
    <property type="entry name" value="AF1531-like domain"/>
    <property type="match status" value="2"/>
</dbReference>
<dbReference type="InterPro" id="IPR010994">
    <property type="entry name" value="RuvA_2-like"/>
</dbReference>
<dbReference type="GO" id="GO:0015628">
    <property type="term" value="P:protein secretion by the type II secretion system"/>
    <property type="evidence" value="ECO:0007669"/>
    <property type="project" value="TreeGrafter"/>
</dbReference>
<comment type="caution">
    <text evidence="2">The sequence shown here is derived from an EMBL/GenBank/DDBJ whole genome shotgun (WGS) entry which is preliminary data.</text>
</comment>
<proteinExistence type="predicted"/>
<dbReference type="PANTHER" id="PTHR21180">
    <property type="entry name" value="ENDONUCLEASE/EXONUCLEASE/PHOSPHATASE FAMILY DOMAIN-CONTAINING PROTEIN 1"/>
    <property type="match status" value="1"/>
</dbReference>
<dbReference type="RefSeq" id="WP_101308778.1">
    <property type="nucleotide sequence ID" value="NZ_MVDE01000005.1"/>
</dbReference>
<dbReference type="Gene3D" id="1.10.150.310">
    <property type="entry name" value="Tex RuvX-like domain-like"/>
    <property type="match status" value="1"/>
</dbReference>
<dbReference type="Pfam" id="PF12836">
    <property type="entry name" value="HHH_3"/>
    <property type="match status" value="2"/>
</dbReference>
<protein>
    <recommendedName>
        <fullName evidence="4">Competence protein ComEA</fullName>
    </recommendedName>
</protein>
<sequence>MKFKHIFREYFSYSASERNGIIILVVLLMVMYFSPFFFKSGEASEFVIDRKKQNQIDSLISLIENKEVNKKEQIKIANLDFFDPNKAGKEELINLGLTSFQINNLIKFRNKGGKFKAKIDLLKIYGINESDLELLSNYIRISGDENIKKESRINTGKEYNLFAFDPNVISLKEWDSLGVNKRISIRIKNYIAAGGNFRQATDLKKIYGFDSVKFVELLPYVKIVVKSNSEIPSNKILVQLNSSDTNQLKQLPGIGSVLSLRIVKYRDLLGGFVSKDQLLEVYGISKEKLIRIESSICVDSISIRRLMINSFDALRLKKHPYINQRTAKDIIRYRERNGNFTSVDQLQTHKLIPDSIFLKLTPYLELN</sequence>
<keyword evidence="1" id="KW-0812">Transmembrane</keyword>
<reference evidence="2 3" key="1">
    <citation type="journal article" date="2017" name="Front. Microbiol.">
        <title>Labilibaculum manganireducens gen. nov., sp. nov. and Labilibaculum filiforme sp. nov., Novel Bacteroidetes Isolated from Subsurface Sediments of the Baltic Sea.</title>
        <authorList>
            <person name="Vandieken V."/>
            <person name="Marshall I.P."/>
            <person name="Niemann H."/>
            <person name="Engelen B."/>
            <person name="Cypionka H."/>
        </authorList>
    </citation>
    <scope>NUCLEOTIDE SEQUENCE [LARGE SCALE GENOMIC DNA]</scope>
    <source>
        <strain evidence="2 3">59.10-2M</strain>
    </source>
</reference>
<dbReference type="PANTHER" id="PTHR21180:SF32">
    <property type="entry name" value="ENDONUCLEASE_EXONUCLEASE_PHOSPHATASE FAMILY DOMAIN-CONTAINING PROTEIN 1"/>
    <property type="match status" value="1"/>
</dbReference>
<evidence type="ECO:0000313" key="2">
    <source>
        <dbReference type="EMBL" id="PKQ68146.1"/>
    </source>
</evidence>
<feature type="transmembrane region" description="Helical" evidence="1">
    <location>
        <begin position="21"/>
        <end position="38"/>
    </location>
</feature>